<reference evidence="1 2" key="1">
    <citation type="submission" date="2021-07" db="EMBL/GenBank/DDBJ databases">
        <title>Paraburkholderia edwinii protects Aspergillus sp. from phenazines by acting as a toxin sponge.</title>
        <authorList>
            <person name="Dahlstrom K.M."/>
            <person name="Newman D.K."/>
        </authorList>
    </citation>
    <scope>NUCLEOTIDE SEQUENCE [LARGE SCALE GENOMIC DNA]</scope>
    <source>
        <strain evidence="1 2">Pe01</strain>
    </source>
</reference>
<sequence length="247" mass="28266">MLEDDTHIVPPGVRQYENVVPRALLDEINATIDETRDSWQPADGRRATQTTARVVELLRQRGEFLRVEQQARATSQRWAVQKGLKVDGEPLCVLRCINCTLPAQSHLRHYDSHILTLLVPLRSAHGSGENGDLIVYRQPRHMLSAATNVMAKAWMIALRRLPLAMRRAQTQRDLSHQRCDRIVCVPGNVYAFNGFVTRHANLHVERGERRTLIVHYHDPGMTAGLRVVPRIWRAMRDRLVDGRSKQT</sequence>
<gene>
    <name evidence="1" type="ORF">KZJ38_26920</name>
</gene>
<dbReference type="EMBL" id="CP080096">
    <property type="protein sequence ID" value="QYD73275.1"/>
    <property type="molecule type" value="Genomic_DNA"/>
</dbReference>
<dbReference type="RefSeq" id="WP_219802984.1">
    <property type="nucleotide sequence ID" value="NZ_CP080096.1"/>
</dbReference>
<name>A0ABX8UWA6_9BURK</name>
<protein>
    <submittedName>
        <fullName evidence="1">Uncharacterized protein</fullName>
    </submittedName>
</protein>
<accession>A0ABX8UWA6</accession>
<evidence type="ECO:0000313" key="1">
    <source>
        <dbReference type="EMBL" id="QYD73275.1"/>
    </source>
</evidence>
<evidence type="ECO:0000313" key="2">
    <source>
        <dbReference type="Proteomes" id="UP000826462"/>
    </source>
</evidence>
<organism evidence="1 2">
    <name type="scientific">Paraburkholderia edwinii</name>
    <dbReference type="NCBI Taxonomy" id="2861782"/>
    <lineage>
        <taxon>Bacteria</taxon>
        <taxon>Pseudomonadati</taxon>
        <taxon>Pseudomonadota</taxon>
        <taxon>Betaproteobacteria</taxon>
        <taxon>Burkholderiales</taxon>
        <taxon>Burkholderiaceae</taxon>
        <taxon>Paraburkholderia</taxon>
    </lineage>
</organism>
<proteinExistence type="predicted"/>
<keyword evidence="2" id="KW-1185">Reference proteome</keyword>
<dbReference type="Proteomes" id="UP000826462">
    <property type="component" value="Chromosome 2"/>
</dbReference>